<dbReference type="PROSITE" id="PS50994">
    <property type="entry name" value="INTEGRASE"/>
    <property type="match status" value="1"/>
</dbReference>
<dbReference type="EMBL" id="CAJNNW010027168">
    <property type="protein sequence ID" value="CAE8689974.1"/>
    <property type="molecule type" value="Genomic_DNA"/>
</dbReference>
<protein>
    <recommendedName>
        <fullName evidence="2">Integrase catalytic domain-containing protein</fullName>
    </recommendedName>
</protein>
<organism evidence="3 4">
    <name type="scientific">Polarella glacialis</name>
    <name type="common">Dinoflagellate</name>
    <dbReference type="NCBI Taxonomy" id="89957"/>
    <lineage>
        <taxon>Eukaryota</taxon>
        <taxon>Sar</taxon>
        <taxon>Alveolata</taxon>
        <taxon>Dinophyceae</taxon>
        <taxon>Suessiales</taxon>
        <taxon>Suessiaceae</taxon>
        <taxon>Polarella</taxon>
    </lineage>
</organism>
<evidence type="ECO:0000313" key="4">
    <source>
        <dbReference type="Proteomes" id="UP000626109"/>
    </source>
</evidence>
<name>A0A813JUW3_POLGL</name>
<dbReference type="InterPro" id="IPR036397">
    <property type="entry name" value="RNaseH_sf"/>
</dbReference>
<proteinExistence type="predicted"/>
<dbReference type="InterPro" id="IPR001584">
    <property type="entry name" value="Integrase_cat-core"/>
</dbReference>
<feature type="region of interest" description="Disordered" evidence="1">
    <location>
        <begin position="947"/>
        <end position="969"/>
    </location>
</feature>
<feature type="compositionally biased region" description="Acidic residues" evidence="1">
    <location>
        <begin position="869"/>
        <end position="880"/>
    </location>
</feature>
<evidence type="ECO:0000313" key="3">
    <source>
        <dbReference type="EMBL" id="CAE8689974.1"/>
    </source>
</evidence>
<dbReference type="Proteomes" id="UP000626109">
    <property type="component" value="Unassembled WGS sequence"/>
</dbReference>
<gene>
    <name evidence="3" type="ORF">PGLA2088_LOCUS26721</name>
</gene>
<dbReference type="GO" id="GO:0003676">
    <property type="term" value="F:nucleic acid binding"/>
    <property type="evidence" value="ECO:0007669"/>
    <property type="project" value="InterPro"/>
</dbReference>
<evidence type="ECO:0000256" key="1">
    <source>
        <dbReference type="SAM" id="MobiDB-lite"/>
    </source>
</evidence>
<comment type="caution">
    <text evidence="3">The sequence shown here is derived from an EMBL/GenBank/DDBJ whole genome shotgun (WGS) entry which is preliminary data.</text>
</comment>
<reference evidence="3" key="1">
    <citation type="submission" date="2021-02" db="EMBL/GenBank/DDBJ databases">
        <authorList>
            <person name="Dougan E. K."/>
            <person name="Rhodes N."/>
            <person name="Thang M."/>
            <person name="Chan C."/>
        </authorList>
    </citation>
    <scope>NUCLEOTIDE SEQUENCE</scope>
</reference>
<accession>A0A813JUW3</accession>
<dbReference type="Gene3D" id="3.30.420.10">
    <property type="entry name" value="Ribonuclease H-like superfamily/Ribonuclease H"/>
    <property type="match status" value="1"/>
</dbReference>
<feature type="domain" description="Integrase catalytic" evidence="2">
    <location>
        <begin position="542"/>
        <end position="711"/>
    </location>
</feature>
<dbReference type="GO" id="GO:0015074">
    <property type="term" value="P:DNA integration"/>
    <property type="evidence" value="ECO:0007669"/>
    <property type="project" value="InterPro"/>
</dbReference>
<dbReference type="SUPFAM" id="SSF53098">
    <property type="entry name" value="Ribonuclease H-like"/>
    <property type="match status" value="1"/>
</dbReference>
<dbReference type="InterPro" id="IPR012337">
    <property type="entry name" value="RNaseH-like_sf"/>
</dbReference>
<evidence type="ECO:0000259" key="2">
    <source>
        <dbReference type="PROSITE" id="PS50994"/>
    </source>
</evidence>
<feature type="region of interest" description="Disordered" evidence="1">
    <location>
        <begin position="862"/>
        <end position="905"/>
    </location>
</feature>
<feature type="non-terminal residue" evidence="3">
    <location>
        <position position="1"/>
    </location>
</feature>
<sequence length="1731" mass="194223">QACMRKFGSYFESSWLHSCRSKLEDLDFPYDLLQDRFPEHRTKVCFMTKVDKITGLSAASVSIKPVWGSRAVFTFWDETWQVVQLTSNCSSSYELGAECDVAVFYEMESEAYDFFKDDMDMDYDEPLSRGDRLLVTKAVDELLPDDKLWCLHTRCRDDIAELFCPPRLAAEARKRGLRASLSIDLVTGYDLRKVEDRKRATRELHDANPRLLLTCPPCSGFLQLQNLSGDSQNKEVKLSERINFLEYSMSEQQNQLDRGGDCLHEHPTTATSWRYKKVCDFLGNRRARTAKSHMCRFKLRVRKSLNKKSTTWATTSHRVFVALQKQCECSPGSHEPLIGGLAVHAAEYPQMAVKAIVDAYVQERWDQEHLAFHRLPSDEDLELFISAASNNAKHLEAQVSEGVFCRMRYKASSVKRNYLPGWDRSRLAWGESTNGWVHLERFSSASSQPPKLEGKYTWLCEWLTASSSVYSSKILESYDGPLSYEEKAAVMRCHVNCGPPPARELCRLLKAAGSRPEVINYVANEFSCDGCGYTKRMSARLPSATPRCYDFNVLVGVDIVEVSGVNETDKWPLLNCTCWGRLYSVFFPTDRRKQTGGIVWMAFCRSWLRVFGPMTMLVMDQGTNFMSNTFQQKCEEQGILVEIINRHSQFENGKTERRGGLFKDIYYRSRELAQPQSEEEVEILILECSWALQTLTNRSGYSPSQRALGKNPVVPFELSDGKIYTLSHDEDQAFLRASELRRFAKQAFIEVDARERVGRALNAQPRRARTAIDFQPGDLVEVWRSRQNKRKGESGKVGPCVVVLAQGQTVWVSRRGELWKCNRLQLFPISNAMKEGIENVGDILLKAKGRLRLDPHKLGFVDVAGEGPVPDDEGLPEDPDAQLRPEPADAPEAGASPDVELPQTLQPKRAFDEVIINTEDSDEEQPPVTAVADVASQSRNEPMIQEVAQAEDERPPSPRPTAPPASKEENTWCRIDVRARNFRTSIRNGPAWSQVYRRVTKDLNTGQVIEDVAGDELQTMPKGKLYRKLPAGVDAIETIQYYTPDRNAESSAVDMPLEEVSGQSLGDQISDLQDDAMPSSEGRVQQRMQAKRDYDQVAAAQPKMKAARRIFWDPTLFEQAQTPVVVDTGDDAFVLFNLAAPQPVNYVYLVDKNSVYVSAKGVKELSEKNFTPQQHQRFGIAKTTEIENLVGSNAVEIKLDEKWIQNAMKTLSHRFVERFSPTPATSTLMIAIQIICSLLYEAWLMDVKSAFGQSDELMPADGPLIATPPPGGFPGYPANCLILLKTAVYGLVNAPAWWRQSVRKKVLSLGYQESTFDPCLMFLPATPDELKYQPHDVENKFGLGVAGTVLIDVDDFLQGGNVRHHEQMAKLQKLLNFGKVKCIYKSAADYIGRTLSQKDDFEITVSMQRYADDKLRPITISAERKRYPEAKLDEREISQLRGGGGSVLWIGREGRPDAGAGAAMAMSWEAAGPTVNNILMVNKSIMEIKNTSEVHIRVLPIPIHSIRWAGVSDASLANVANEVSGASVKSQGGYLIAATTPEFFEGKMASLGSEALAMDDALAELEWAKALFNEVINPQSCIFDSTIFGVEETALVVKQVRDYSETALVTDARALFDSLTRRSAAGGVCRRSAVDIGVMSHSVKALNGKVFWVPGEIMLSDCPTKRHGNSTLLRAIMKSGRYGITKSCVDELLVGTIHEKANEKQNKHQTRQVVASSIRLKPQYDDTFRRR</sequence>